<dbReference type="Gene3D" id="4.10.1000.10">
    <property type="entry name" value="Zinc finger, CCCH-type"/>
    <property type="match status" value="1"/>
</dbReference>
<feature type="compositionally biased region" description="Polar residues" evidence="5">
    <location>
        <begin position="351"/>
        <end position="360"/>
    </location>
</feature>
<feature type="region of interest" description="Disordered" evidence="5">
    <location>
        <begin position="340"/>
        <end position="360"/>
    </location>
</feature>
<dbReference type="GO" id="GO:0034247">
    <property type="term" value="P:snoRNA splicing"/>
    <property type="evidence" value="ECO:0007669"/>
    <property type="project" value="TreeGrafter"/>
</dbReference>
<dbReference type="SUPFAM" id="SSF90229">
    <property type="entry name" value="CCCH zinc finger"/>
    <property type="match status" value="1"/>
</dbReference>
<dbReference type="InterPro" id="IPR036855">
    <property type="entry name" value="Znf_CCCH_sf"/>
</dbReference>
<dbReference type="EMBL" id="CAID01000012">
    <property type="protein sequence ID" value="CEF99873.1"/>
    <property type="molecule type" value="Genomic_DNA"/>
</dbReference>
<gene>
    <name evidence="8" type="ORF">OT_ostta12g01620</name>
</gene>
<dbReference type="InterPro" id="IPR017907">
    <property type="entry name" value="Znf_RING_CS"/>
</dbReference>
<feature type="compositionally biased region" description="Basic and acidic residues" evidence="5">
    <location>
        <begin position="340"/>
        <end position="350"/>
    </location>
</feature>
<reference evidence="8 9" key="2">
    <citation type="journal article" date="2014" name="BMC Genomics">
        <title>An improved genome of the model marine alga Ostreococcus tauri unfolds by assessing Illumina de novo assemblies.</title>
        <authorList>
            <person name="Blanc-Mathieu R."/>
            <person name="Verhelst B."/>
            <person name="Derelle E."/>
            <person name="Rombauts S."/>
            <person name="Bouget F.Y."/>
            <person name="Carre I."/>
            <person name="Chateau A."/>
            <person name="Eyre-Walker A."/>
            <person name="Grimsley N."/>
            <person name="Moreau H."/>
            <person name="Piegu B."/>
            <person name="Rivals E."/>
            <person name="Schackwitz W."/>
            <person name="Van de Peer Y."/>
            <person name="Piganeau G."/>
        </authorList>
    </citation>
    <scope>NUCLEOTIDE SEQUENCE [LARGE SCALE GENOMIC DNA]</scope>
    <source>
        <strain evidence="9">OTTH 0595 / CCAP 157/2 / RCC745</strain>
    </source>
</reference>
<evidence type="ECO:0000313" key="9">
    <source>
        <dbReference type="Proteomes" id="UP000009170"/>
    </source>
</evidence>
<feature type="domain" description="RING-type" evidence="6">
    <location>
        <begin position="268"/>
        <end position="308"/>
    </location>
</feature>
<evidence type="ECO:0000256" key="5">
    <source>
        <dbReference type="SAM" id="MobiDB-lite"/>
    </source>
</evidence>
<keyword evidence="1 4" id="KW-0479">Metal-binding</keyword>
<evidence type="ECO:0000256" key="4">
    <source>
        <dbReference type="PROSITE-ProRule" id="PRU00723"/>
    </source>
</evidence>
<keyword evidence="2 4" id="KW-0863">Zinc-finger</keyword>
<dbReference type="Pfam" id="PF00642">
    <property type="entry name" value="zf-CCCH"/>
    <property type="match status" value="1"/>
</dbReference>
<evidence type="ECO:0000256" key="2">
    <source>
        <dbReference type="ARBA" id="ARBA00022771"/>
    </source>
</evidence>
<evidence type="ECO:0000259" key="6">
    <source>
        <dbReference type="PROSITE" id="PS50089"/>
    </source>
</evidence>
<sequence length="360" mass="40080">MPVEERDATRASGERETTTGRTTSETTKPSAFKKRGGTTRANARKRAKESESDDANESDHDDDNEPERARKRRQGGIAASSREVKGGAYERFAFEGTRAVGARGDMGATAQLEINTAKEMDGRTMREQVLRQAVERADGFEDDKKYRGTNAYVDYRAGFRREQTIASEKGRGAHGPMRAATNVRSTFVMDYKPDICKDYKQTGFCGWGDACKFLHDRGDYKQGWQLDRDWELKEKARKAAEAKMAALGEDGAADNSEEELENDLPESCSICNTPWLDAKFPVATSCGHCFCERCALQHNAKDTTCFTCGKDTGGTFNAAKDIIKRVKECKATGRAWRERRKSEKRLDDKPASNSAGWVLG</sequence>
<dbReference type="GO" id="GO:0008270">
    <property type="term" value="F:zinc ion binding"/>
    <property type="evidence" value="ECO:0007669"/>
    <property type="project" value="UniProtKB-KW"/>
</dbReference>
<dbReference type="FunCoup" id="A0A090N4H4">
    <property type="interactions" value="1624"/>
</dbReference>
<dbReference type="PROSITE" id="PS50089">
    <property type="entry name" value="ZF_RING_2"/>
    <property type="match status" value="1"/>
</dbReference>
<reference evidence="9" key="1">
    <citation type="journal article" date="2006" name="Proc. Natl. Acad. Sci. U.S.A.">
        <title>Genome analysis of the smallest free-living eukaryote Ostreococcus tauri unveils many unique features.</title>
        <authorList>
            <person name="Derelle E."/>
            <person name="Ferraz C."/>
            <person name="Rombauts S."/>
            <person name="Rouze P."/>
            <person name="Worden A.Z."/>
            <person name="Robbens S."/>
            <person name="Partensky F."/>
            <person name="Degroeve S."/>
            <person name="Echeynie S."/>
            <person name="Cooke R."/>
            <person name="Saeys Y."/>
            <person name="Wuyts J."/>
            <person name="Jabbari K."/>
            <person name="Bowler C."/>
            <person name="Panaud O."/>
            <person name="Piegu B."/>
            <person name="Ball S.G."/>
            <person name="Ral J.-P."/>
            <person name="Bouget F.-Y."/>
            <person name="Piganeau G."/>
            <person name="De Baets B."/>
            <person name="Picard A."/>
            <person name="Delseny M."/>
            <person name="Demaille J."/>
            <person name="Van de Peer Y."/>
            <person name="Moreau H."/>
        </authorList>
    </citation>
    <scope>NUCLEOTIDE SEQUENCE [LARGE SCALE GENOMIC DNA]</scope>
    <source>
        <strain evidence="9">OTTH 0595 / CCAP 157/2 / RCC745</strain>
    </source>
</reference>
<feature type="zinc finger region" description="C3H1-type" evidence="4">
    <location>
        <begin position="190"/>
        <end position="218"/>
    </location>
</feature>
<keyword evidence="9" id="KW-1185">Reference proteome</keyword>
<evidence type="ECO:0000256" key="3">
    <source>
        <dbReference type="ARBA" id="ARBA00022833"/>
    </source>
</evidence>
<name>A0A090N4H4_OSTTA</name>
<feature type="compositionally biased region" description="Basic and acidic residues" evidence="5">
    <location>
        <begin position="1"/>
        <end position="18"/>
    </location>
</feature>
<accession>A0A090N4H4</accession>
<dbReference type="InParanoid" id="A0A090N4H4"/>
<feature type="compositionally biased region" description="Basic residues" evidence="5">
    <location>
        <begin position="31"/>
        <end position="47"/>
    </location>
</feature>
<evidence type="ECO:0000313" key="8">
    <source>
        <dbReference type="EMBL" id="CEF99873.1"/>
    </source>
</evidence>
<dbReference type="InterPro" id="IPR013083">
    <property type="entry name" value="Znf_RING/FYVE/PHD"/>
</dbReference>
<dbReference type="Gene3D" id="3.30.40.10">
    <property type="entry name" value="Zinc/RING finger domain, C3HC4 (zinc finger)"/>
    <property type="match status" value="1"/>
</dbReference>
<dbReference type="SMART" id="SM00184">
    <property type="entry name" value="RING"/>
    <property type="match status" value="1"/>
</dbReference>
<feature type="compositionally biased region" description="Acidic residues" evidence="5">
    <location>
        <begin position="51"/>
        <end position="65"/>
    </location>
</feature>
<dbReference type="SMART" id="SM00356">
    <property type="entry name" value="ZnF_C3H1"/>
    <property type="match status" value="1"/>
</dbReference>
<dbReference type="GO" id="GO:0005684">
    <property type="term" value="C:U2-type spliceosomal complex"/>
    <property type="evidence" value="ECO:0007669"/>
    <property type="project" value="TreeGrafter"/>
</dbReference>
<dbReference type="PROSITE" id="PS50103">
    <property type="entry name" value="ZF_C3H1"/>
    <property type="match status" value="1"/>
</dbReference>
<dbReference type="STRING" id="70448.A0A090N4H4"/>
<dbReference type="InterPro" id="IPR039971">
    <property type="entry name" value="CWC24-like"/>
</dbReference>
<dbReference type="PANTHER" id="PTHR12930">
    <property type="entry name" value="ZINC FINGER PROTEIN 183"/>
    <property type="match status" value="1"/>
</dbReference>
<dbReference type="InterPro" id="IPR001841">
    <property type="entry name" value="Znf_RING"/>
</dbReference>
<dbReference type="OrthoDB" id="25761at2759"/>
<dbReference type="AlphaFoldDB" id="A0A090N4H4"/>
<protein>
    <submittedName>
        <fullName evidence="8">Zinc finger, RING/FYVE/PHD-type</fullName>
    </submittedName>
</protein>
<evidence type="ECO:0000259" key="7">
    <source>
        <dbReference type="PROSITE" id="PS50103"/>
    </source>
</evidence>
<dbReference type="KEGG" id="ota:OT_ostta12g01620"/>
<comment type="caution">
    <text evidence="8">The sequence shown here is derived from an EMBL/GenBank/DDBJ whole genome shotgun (WGS) entry which is preliminary data.</text>
</comment>
<proteinExistence type="predicted"/>
<dbReference type="PROSITE" id="PS00518">
    <property type="entry name" value="ZF_RING_1"/>
    <property type="match status" value="1"/>
</dbReference>
<keyword evidence="3 4" id="KW-0862">Zinc</keyword>
<dbReference type="RefSeq" id="XP_003082309.2">
    <property type="nucleotide sequence ID" value="XM_003082261.2"/>
</dbReference>
<dbReference type="CDD" id="cd16539">
    <property type="entry name" value="RING-HC_RNF113A_B"/>
    <property type="match status" value="1"/>
</dbReference>
<dbReference type="GeneID" id="9836172"/>
<dbReference type="InterPro" id="IPR000571">
    <property type="entry name" value="Znf_CCCH"/>
</dbReference>
<evidence type="ECO:0000256" key="1">
    <source>
        <dbReference type="ARBA" id="ARBA00022723"/>
    </source>
</evidence>
<feature type="domain" description="C3H1-type" evidence="7">
    <location>
        <begin position="190"/>
        <end position="218"/>
    </location>
</feature>
<organism evidence="8 9">
    <name type="scientific">Ostreococcus tauri</name>
    <name type="common">Marine green alga</name>
    <dbReference type="NCBI Taxonomy" id="70448"/>
    <lineage>
        <taxon>Eukaryota</taxon>
        <taxon>Viridiplantae</taxon>
        <taxon>Chlorophyta</taxon>
        <taxon>Mamiellophyceae</taxon>
        <taxon>Mamiellales</taxon>
        <taxon>Bathycoccaceae</taxon>
        <taxon>Ostreococcus</taxon>
    </lineage>
</organism>
<dbReference type="SUPFAM" id="SSF57850">
    <property type="entry name" value="RING/U-box"/>
    <property type="match status" value="1"/>
</dbReference>
<dbReference type="Proteomes" id="UP000009170">
    <property type="component" value="Unassembled WGS sequence"/>
</dbReference>
<feature type="region of interest" description="Disordered" evidence="5">
    <location>
        <begin position="1"/>
        <end position="83"/>
    </location>
</feature>
<dbReference type="PANTHER" id="PTHR12930:SF0">
    <property type="entry name" value="RING FINGER PROTEIN 113B"/>
    <property type="match status" value="1"/>
</dbReference>